<keyword evidence="4" id="KW-0560">Oxidoreductase</keyword>
<proteinExistence type="inferred from homology"/>
<dbReference type="KEGG" id="tmn:UCRPA7_8832"/>
<dbReference type="SUPFAM" id="SSF51905">
    <property type="entry name" value="FAD/NAD(P)-binding domain"/>
    <property type="match status" value="2"/>
</dbReference>
<dbReference type="OrthoDB" id="202203at2759"/>
<dbReference type="Gene3D" id="3.50.50.100">
    <property type="match status" value="1"/>
</dbReference>
<evidence type="ECO:0000256" key="3">
    <source>
        <dbReference type="ARBA" id="ARBA00022827"/>
    </source>
</evidence>
<evidence type="ECO:0000259" key="5">
    <source>
        <dbReference type="Pfam" id="PF07992"/>
    </source>
</evidence>
<dbReference type="PANTHER" id="PTHR43735">
    <property type="entry name" value="APOPTOSIS-INDUCING FACTOR 1"/>
    <property type="match status" value="1"/>
</dbReference>
<sequence length="379" mass="40162">MAKQIVILGGGFAGIPLAHKLLKYTIPKVKEAKLILVSASTHLYWNLAAVRAVVPDQIPEDQLFRPIKEGFAKYPSSQFELVFGTATSVDLDQSTIVVDVDGSPTTITYDQLILATGSSISSGLPLKHIGSSEATKTALRDLQGKIKAAKSIIIAGDGPTGVETAGEIAHAYGGKKELTFIVSKDHALPGLMPSAGKAAEKELIKMNTTIIHNATVTDVKDLGASKSLTLSNAKTLSADVYLPLFGLRANASYLPSTVLDSNGNVKLDTTLRVTGTKNVWGVGDIGNLETKQVMKVEPQVIHLAKNLDAVVTGNSTGVTDYKTSDKPMIFVTIGKSKGTGQMGGMKPFSWLVSYMKGRTLFIEKGPALIEGKAIIQASI</sequence>
<dbReference type="PRINTS" id="PR00469">
    <property type="entry name" value="PNDRDTASEII"/>
</dbReference>
<evidence type="ECO:0000313" key="7">
    <source>
        <dbReference type="Proteomes" id="UP000014074"/>
    </source>
</evidence>
<evidence type="ECO:0000256" key="2">
    <source>
        <dbReference type="ARBA" id="ARBA00022630"/>
    </source>
</evidence>
<keyword evidence="3" id="KW-0274">FAD</keyword>
<accession>R8B8W3</accession>
<keyword evidence="7" id="KW-1185">Reference proteome</keyword>
<dbReference type="PRINTS" id="PR00368">
    <property type="entry name" value="FADPNR"/>
</dbReference>
<dbReference type="HOGENOM" id="CLU_019845_6_2_1"/>
<feature type="domain" description="FAD/NAD(P)-binding" evidence="5">
    <location>
        <begin position="4"/>
        <end position="295"/>
    </location>
</feature>
<dbReference type="PANTHER" id="PTHR43735:SF3">
    <property type="entry name" value="FERROPTOSIS SUPPRESSOR PROTEIN 1"/>
    <property type="match status" value="1"/>
</dbReference>
<dbReference type="InterPro" id="IPR036188">
    <property type="entry name" value="FAD/NAD-bd_sf"/>
</dbReference>
<dbReference type="Proteomes" id="UP000014074">
    <property type="component" value="Unassembled WGS sequence"/>
</dbReference>
<reference evidence="7" key="1">
    <citation type="journal article" date="2013" name="Genome Announc.">
        <title>Draft genome sequence of the ascomycete Phaeoacremonium aleophilum strain UCR-PA7, a causal agent of the esca disease complex in grapevines.</title>
        <authorList>
            <person name="Blanco-Ulate B."/>
            <person name="Rolshausen P."/>
            <person name="Cantu D."/>
        </authorList>
    </citation>
    <scope>NUCLEOTIDE SEQUENCE [LARGE SCALE GENOMIC DNA]</scope>
    <source>
        <strain evidence="7">UCR-PA7</strain>
    </source>
</reference>
<dbReference type="EMBL" id="KB933378">
    <property type="protein sequence ID" value="EON95717.1"/>
    <property type="molecule type" value="Genomic_DNA"/>
</dbReference>
<dbReference type="InterPro" id="IPR023753">
    <property type="entry name" value="FAD/NAD-binding_dom"/>
</dbReference>
<protein>
    <submittedName>
        <fullName evidence="6">Putative amid-like mitochondrial oxidoreductase protein</fullName>
    </submittedName>
</protein>
<evidence type="ECO:0000256" key="1">
    <source>
        <dbReference type="ARBA" id="ARBA00006442"/>
    </source>
</evidence>
<evidence type="ECO:0000256" key="4">
    <source>
        <dbReference type="ARBA" id="ARBA00023002"/>
    </source>
</evidence>
<dbReference type="GO" id="GO:0004174">
    <property type="term" value="F:electron-transferring-flavoprotein dehydrogenase activity"/>
    <property type="evidence" value="ECO:0007669"/>
    <property type="project" value="TreeGrafter"/>
</dbReference>
<dbReference type="eggNOG" id="KOG2495">
    <property type="taxonomic scope" value="Eukaryota"/>
</dbReference>
<evidence type="ECO:0000313" key="6">
    <source>
        <dbReference type="EMBL" id="EON95717.1"/>
    </source>
</evidence>
<gene>
    <name evidence="6" type="ORF">UCRPA7_8832</name>
</gene>
<dbReference type="RefSeq" id="XP_007919533.1">
    <property type="nucleotide sequence ID" value="XM_007921342.1"/>
</dbReference>
<name>R8B8W3_PHAM7</name>
<dbReference type="AlphaFoldDB" id="R8B8W3"/>
<dbReference type="GO" id="GO:0050660">
    <property type="term" value="F:flavin adenine dinucleotide binding"/>
    <property type="evidence" value="ECO:0007669"/>
    <property type="project" value="TreeGrafter"/>
</dbReference>
<dbReference type="GO" id="GO:0005737">
    <property type="term" value="C:cytoplasm"/>
    <property type="evidence" value="ECO:0007669"/>
    <property type="project" value="TreeGrafter"/>
</dbReference>
<dbReference type="GeneID" id="19329723"/>
<keyword evidence="2" id="KW-0285">Flavoprotein</keyword>
<organism evidence="6 7">
    <name type="scientific">Phaeoacremonium minimum (strain UCR-PA7)</name>
    <name type="common">Esca disease fungus</name>
    <name type="synonym">Togninia minima</name>
    <dbReference type="NCBI Taxonomy" id="1286976"/>
    <lineage>
        <taxon>Eukaryota</taxon>
        <taxon>Fungi</taxon>
        <taxon>Dikarya</taxon>
        <taxon>Ascomycota</taxon>
        <taxon>Pezizomycotina</taxon>
        <taxon>Sordariomycetes</taxon>
        <taxon>Sordariomycetidae</taxon>
        <taxon>Togniniales</taxon>
        <taxon>Togniniaceae</taxon>
        <taxon>Phaeoacremonium</taxon>
    </lineage>
</organism>
<comment type="similarity">
    <text evidence="1">Belongs to the FAD-dependent oxidoreductase family.</text>
</comment>
<dbReference type="Pfam" id="PF07992">
    <property type="entry name" value="Pyr_redox_2"/>
    <property type="match status" value="1"/>
</dbReference>